<comment type="caution">
    <text evidence="2">The sequence shown here is derived from an EMBL/GenBank/DDBJ whole genome shotgun (WGS) entry which is preliminary data.</text>
</comment>
<protein>
    <submittedName>
        <fullName evidence="2">N-acetylglucosaminyl-diphospho-decaprenol L-rhamnosyltransferase</fullName>
        <ecNumber evidence="2">2.4.1.289</ecNumber>
    </submittedName>
</protein>
<gene>
    <name evidence="2" type="primary">wbbL_9</name>
    <name evidence="2" type="ORF">GALL_146600</name>
</gene>
<dbReference type="PANTHER" id="PTHR43179">
    <property type="entry name" value="RHAMNOSYLTRANSFERASE WBBL"/>
    <property type="match status" value="1"/>
</dbReference>
<dbReference type="InterPro" id="IPR029044">
    <property type="entry name" value="Nucleotide-diphossugar_trans"/>
</dbReference>
<dbReference type="SUPFAM" id="SSF53448">
    <property type="entry name" value="Nucleotide-diphospho-sugar transferases"/>
    <property type="match status" value="1"/>
</dbReference>
<evidence type="ECO:0000313" key="2">
    <source>
        <dbReference type="EMBL" id="OIR03141.1"/>
    </source>
</evidence>
<proteinExistence type="predicted"/>
<keyword evidence="2" id="KW-0328">Glycosyltransferase</keyword>
<dbReference type="CDD" id="cd04186">
    <property type="entry name" value="GT_2_like_c"/>
    <property type="match status" value="1"/>
</dbReference>
<dbReference type="Pfam" id="PF00535">
    <property type="entry name" value="Glycos_transf_2"/>
    <property type="match status" value="1"/>
</dbReference>
<dbReference type="PANTHER" id="PTHR43179:SF7">
    <property type="entry name" value="RHAMNOSYLTRANSFERASE WBBL"/>
    <property type="match status" value="1"/>
</dbReference>
<organism evidence="2">
    <name type="scientific">mine drainage metagenome</name>
    <dbReference type="NCBI Taxonomy" id="410659"/>
    <lineage>
        <taxon>unclassified sequences</taxon>
        <taxon>metagenomes</taxon>
        <taxon>ecological metagenomes</taxon>
    </lineage>
</organism>
<sequence length="284" mass="32702">MEVIIVDNDSNDHSAEILLSEYPKIKLIENEKNVGFGRANNQALPYIKSRYVLLLNTDAFVEPDTISKTIQYMDANPQCGILGVRLVGRDGVLQPSCRYFPTPWNIFLNRTGLKRIFKHSAMVDEMSWDHATVRNCDWVPGCYFLIRKEVIDQVGLMDSRYFLYYEEIDHCLSAKKAGWQVTYFPYSSVVHLGGESAKSEGEITSSGRQIESLKIESELLYFYKNHGLRAVFVDVFLSTLADSILLLKNIVKLRRPRWIFVHVTHSILVWSCFIRTQMGKKPIH</sequence>
<evidence type="ECO:0000259" key="1">
    <source>
        <dbReference type="Pfam" id="PF00535"/>
    </source>
</evidence>
<dbReference type="EC" id="2.4.1.289" evidence="2"/>
<name>A0A1J5SG57_9ZZZZ</name>
<feature type="domain" description="Glycosyltransferase 2-like" evidence="1">
    <location>
        <begin position="2"/>
        <end position="103"/>
    </location>
</feature>
<dbReference type="GO" id="GO:0102096">
    <property type="term" value="F:decaprenyl-N-acetyl-alpha-D-glucosaminyl-pyrophosphate:dTDP-alpha-L-rhamnose rhamnosyltransferase activity"/>
    <property type="evidence" value="ECO:0007669"/>
    <property type="project" value="UniProtKB-EC"/>
</dbReference>
<reference evidence="2" key="1">
    <citation type="submission" date="2016-10" db="EMBL/GenBank/DDBJ databases">
        <title>Sequence of Gallionella enrichment culture.</title>
        <authorList>
            <person name="Poehlein A."/>
            <person name="Muehling M."/>
            <person name="Daniel R."/>
        </authorList>
    </citation>
    <scope>NUCLEOTIDE SEQUENCE</scope>
</reference>
<accession>A0A1J5SG57</accession>
<dbReference type="Gene3D" id="3.90.550.10">
    <property type="entry name" value="Spore Coat Polysaccharide Biosynthesis Protein SpsA, Chain A"/>
    <property type="match status" value="1"/>
</dbReference>
<keyword evidence="2" id="KW-0808">Transferase</keyword>
<dbReference type="InterPro" id="IPR001173">
    <property type="entry name" value="Glyco_trans_2-like"/>
</dbReference>
<dbReference type="EMBL" id="MLJW01000068">
    <property type="protein sequence ID" value="OIR03141.1"/>
    <property type="molecule type" value="Genomic_DNA"/>
</dbReference>
<dbReference type="AlphaFoldDB" id="A0A1J5SG57"/>